<evidence type="ECO:0000256" key="1">
    <source>
        <dbReference type="ARBA" id="ARBA00004496"/>
    </source>
</evidence>
<proteinExistence type="inferred from homology"/>
<evidence type="ECO:0000256" key="2">
    <source>
        <dbReference type="ARBA" id="ARBA00009008"/>
    </source>
</evidence>
<comment type="subcellular location">
    <subcellularLocation>
        <location evidence="1">Cytoplasm</location>
    </subcellularLocation>
</comment>
<gene>
    <name evidence="9" type="ORF">BBF96_06175</name>
</gene>
<evidence type="ECO:0000256" key="6">
    <source>
        <dbReference type="ARBA" id="ARBA00023306"/>
    </source>
</evidence>
<keyword evidence="5 7" id="KW-0175">Coiled coil</keyword>
<dbReference type="RefSeq" id="WP_127016349.1">
    <property type="nucleotide sequence ID" value="NZ_CP016379.1"/>
</dbReference>
<dbReference type="Gene3D" id="6.10.250.660">
    <property type="match status" value="1"/>
</dbReference>
<keyword evidence="4" id="KW-0132">Cell division</keyword>
<dbReference type="InterPro" id="IPR007793">
    <property type="entry name" value="DivIVA_fam"/>
</dbReference>
<feature type="coiled-coil region" evidence="7">
    <location>
        <begin position="31"/>
        <end position="126"/>
    </location>
</feature>
<evidence type="ECO:0000313" key="9">
    <source>
        <dbReference type="EMBL" id="AZR73019.1"/>
    </source>
</evidence>
<keyword evidence="6" id="KW-0131">Cell cycle</keyword>
<evidence type="ECO:0000256" key="4">
    <source>
        <dbReference type="ARBA" id="ARBA00022618"/>
    </source>
</evidence>
<comment type="similarity">
    <text evidence="2">Belongs to the DivIVA family.</text>
</comment>
<evidence type="ECO:0000256" key="8">
    <source>
        <dbReference type="SAM" id="MobiDB-lite"/>
    </source>
</evidence>
<dbReference type="EMBL" id="CP016379">
    <property type="protein sequence ID" value="AZR73019.1"/>
    <property type="molecule type" value="Genomic_DNA"/>
</dbReference>
<evidence type="ECO:0000313" key="10">
    <source>
        <dbReference type="Proteomes" id="UP000267250"/>
    </source>
</evidence>
<dbReference type="KEGG" id="aft:BBF96_06175"/>
<name>A0A3S9SXJ6_9FIRM</name>
<reference evidence="9 10" key="1">
    <citation type="submission" date="2016-07" db="EMBL/GenBank/DDBJ databases">
        <title>Genome and transcriptome analysis of iron-reducing fermentative bacteria Anoxybacter fermentans.</title>
        <authorList>
            <person name="Zeng X."/>
            <person name="Shao Z."/>
        </authorList>
    </citation>
    <scope>NUCLEOTIDE SEQUENCE [LARGE SCALE GENOMIC DNA]</scope>
    <source>
        <strain evidence="9 10">DY22613</strain>
    </source>
</reference>
<dbReference type="OrthoDB" id="9815492at2"/>
<dbReference type="InterPro" id="IPR019933">
    <property type="entry name" value="DivIVA_domain"/>
</dbReference>
<keyword evidence="10" id="KW-1185">Reference proteome</keyword>
<dbReference type="PANTHER" id="PTHR35794:SF2">
    <property type="entry name" value="CELL DIVISION PROTEIN DIVIVA"/>
    <property type="match status" value="1"/>
</dbReference>
<evidence type="ECO:0008006" key="11">
    <source>
        <dbReference type="Google" id="ProtNLM"/>
    </source>
</evidence>
<dbReference type="AlphaFoldDB" id="A0A3S9SXJ6"/>
<dbReference type="Proteomes" id="UP000267250">
    <property type="component" value="Chromosome"/>
</dbReference>
<evidence type="ECO:0000256" key="7">
    <source>
        <dbReference type="SAM" id="Coils"/>
    </source>
</evidence>
<organism evidence="9 10">
    <name type="scientific">Anoxybacter fermentans</name>
    <dbReference type="NCBI Taxonomy" id="1323375"/>
    <lineage>
        <taxon>Bacteria</taxon>
        <taxon>Bacillati</taxon>
        <taxon>Bacillota</taxon>
        <taxon>Clostridia</taxon>
        <taxon>Halanaerobiales</taxon>
        <taxon>Anoxybacter</taxon>
    </lineage>
</organism>
<sequence>MKITPLDIYNKEFRKKFSLWAYDGKEVDEFLDHVAASYEKLLKEMKQLKEENEQLRSELSKYQEMERTLQETMVVAQETVKERKEQAEREAELIIETAKNKAREIMAEAKEKVKERMRQFRQLEEYEQFFRIRLKSLIDSHLQLLNESQIERPEEIETLKKELAVSYEDTTDDEVESWGNVKTEESQPGE</sequence>
<evidence type="ECO:0000256" key="5">
    <source>
        <dbReference type="ARBA" id="ARBA00023054"/>
    </source>
</evidence>
<dbReference type="GO" id="GO:0005737">
    <property type="term" value="C:cytoplasm"/>
    <property type="evidence" value="ECO:0007669"/>
    <property type="project" value="UniProtKB-SubCell"/>
</dbReference>
<dbReference type="NCBIfam" id="TIGR03544">
    <property type="entry name" value="DivI1A_domain"/>
    <property type="match status" value="1"/>
</dbReference>
<accession>A0A3S9SXJ6</accession>
<dbReference type="GO" id="GO:0051301">
    <property type="term" value="P:cell division"/>
    <property type="evidence" value="ECO:0007669"/>
    <property type="project" value="UniProtKB-KW"/>
</dbReference>
<dbReference type="Pfam" id="PF05103">
    <property type="entry name" value="DivIVA"/>
    <property type="match status" value="1"/>
</dbReference>
<feature type="region of interest" description="Disordered" evidence="8">
    <location>
        <begin position="167"/>
        <end position="190"/>
    </location>
</feature>
<keyword evidence="3" id="KW-0963">Cytoplasm</keyword>
<evidence type="ECO:0000256" key="3">
    <source>
        <dbReference type="ARBA" id="ARBA00022490"/>
    </source>
</evidence>
<protein>
    <recommendedName>
        <fullName evidence="11">Septum formation initiator</fullName>
    </recommendedName>
</protein>
<dbReference type="PANTHER" id="PTHR35794">
    <property type="entry name" value="CELL DIVISION PROTEIN DIVIVA"/>
    <property type="match status" value="1"/>
</dbReference>